<dbReference type="KEGG" id="ccin:107265236"/>
<feature type="transmembrane region" description="Helical" evidence="10">
    <location>
        <begin position="782"/>
        <end position="809"/>
    </location>
</feature>
<evidence type="ECO:0000259" key="12">
    <source>
        <dbReference type="PROSITE" id="PS50104"/>
    </source>
</evidence>
<dbReference type="PROSITE" id="PS50104">
    <property type="entry name" value="TIR"/>
    <property type="match status" value="1"/>
</dbReference>
<dbReference type="Gene3D" id="3.80.10.10">
    <property type="entry name" value="Ribonuclease Inhibitor"/>
    <property type="match status" value="3"/>
</dbReference>
<dbReference type="InterPro" id="IPR026906">
    <property type="entry name" value="LRR_5"/>
</dbReference>
<proteinExistence type="inferred from homology"/>
<evidence type="ECO:0000256" key="4">
    <source>
        <dbReference type="ARBA" id="ARBA00022692"/>
    </source>
</evidence>
<reference evidence="14" key="1">
    <citation type="submission" date="2025-08" db="UniProtKB">
        <authorList>
            <consortium name="RefSeq"/>
        </authorList>
    </citation>
    <scope>IDENTIFICATION</scope>
</reference>
<evidence type="ECO:0000256" key="11">
    <source>
        <dbReference type="SAM" id="SignalP"/>
    </source>
</evidence>
<evidence type="ECO:0000256" key="10">
    <source>
        <dbReference type="SAM" id="Phobius"/>
    </source>
</evidence>
<dbReference type="GO" id="GO:0016020">
    <property type="term" value="C:membrane"/>
    <property type="evidence" value="ECO:0007669"/>
    <property type="project" value="UniProtKB-SubCell"/>
</dbReference>
<evidence type="ECO:0000256" key="2">
    <source>
        <dbReference type="ARBA" id="ARBA00009634"/>
    </source>
</evidence>
<dbReference type="SMART" id="SM00082">
    <property type="entry name" value="LRRCT"/>
    <property type="match status" value="2"/>
</dbReference>
<dbReference type="PANTHER" id="PTHR24366">
    <property type="entry name" value="IG(IMMUNOGLOBULIN) AND LRR(LEUCINE RICH REPEAT) DOMAINS"/>
    <property type="match status" value="1"/>
</dbReference>
<keyword evidence="9" id="KW-0675">Receptor</keyword>
<accession>A0AAJ7FG01</accession>
<evidence type="ECO:0000256" key="3">
    <source>
        <dbReference type="ARBA" id="ARBA00022614"/>
    </source>
</evidence>
<dbReference type="FunFam" id="3.80.10.10:FF:000727">
    <property type="entry name" value="Toll-like protein"/>
    <property type="match status" value="1"/>
</dbReference>
<evidence type="ECO:0000256" key="9">
    <source>
        <dbReference type="ARBA" id="ARBA00023170"/>
    </source>
</evidence>
<dbReference type="GO" id="GO:0071944">
    <property type="term" value="C:cell periphery"/>
    <property type="evidence" value="ECO:0007669"/>
    <property type="project" value="UniProtKB-ARBA"/>
</dbReference>
<dbReference type="SMART" id="SM00364">
    <property type="entry name" value="LRR_BAC"/>
    <property type="match status" value="6"/>
</dbReference>
<dbReference type="SMART" id="SM00255">
    <property type="entry name" value="TIR"/>
    <property type="match status" value="1"/>
</dbReference>
<keyword evidence="4 10" id="KW-0812">Transmembrane</keyword>
<name>A0AAJ7FG01_CEPCN</name>
<protein>
    <submittedName>
        <fullName evidence="14">Protein toll</fullName>
    </submittedName>
</protein>
<dbReference type="PRINTS" id="PR01537">
    <property type="entry name" value="INTRLKN1R1F"/>
</dbReference>
<evidence type="ECO:0000313" key="14">
    <source>
        <dbReference type="RefSeq" id="XP_015589971.1"/>
    </source>
</evidence>
<dbReference type="RefSeq" id="XP_015589971.1">
    <property type="nucleotide sequence ID" value="XM_015734485.2"/>
</dbReference>
<dbReference type="InterPro" id="IPR000483">
    <property type="entry name" value="Cys-rich_flank_reg_C"/>
</dbReference>
<dbReference type="Pfam" id="PF13855">
    <property type="entry name" value="LRR_8"/>
    <property type="match status" value="3"/>
</dbReference>
<comment type="subcellular location">
    <subcellularLocation>
        <location evidence="1">Membrane</location>
        <topology evidence="1">Single-pass type I membrane protein</topology>
    </subcellularLocation>
</comment>
<feature type="signal peptide" evidence="11">
    <location>
        <begin position="1"/>
        <end position="19"/>
    </location>
</feature>
<dbReference type="InterPro" id="IPR035897">
    <property type="entry name" value="Toll_tir_struct_dom_sf"/>
</dbReference>
<evidence type="ECO:0000256" key="7">
    <source>
        <dbReference type="ARBA" id="ARBA00022989"/>
    </source>
</evidence>
<keyword evidence="5 11" id="KW-0732">Signal</keyword>
<dbReference type="PROSITE" id="PS51450">
    <property type="entry name" value="LRR"/>
    <property type="match status" value="2"/>
</dbReference>
<dbReference type="InterPro" id="IPR000157">
    <property type="entry name" value="TIR_dom"/>
</dbReference>
<keyword evidence="13" id="KW-1185">Reference proteome</keyword>
<dbReference type="GO" id="GO:0007165">
    <property type="term" value="P:signal transduction"/>
    <property type="evidence" value="ECO:0007669"/>
    <property type="project" value="InterPro"/>
</dbReference>
<dbReference type="SUPFAM" id="SSF52200">
    <property type="entry name" value="Toll/Interleukin receptor TIR domain"/>
    <property type="match status" value="1"/>
</dbReference>
<feature type="domain" description="TIR" evidence="12">
    <location>
        <begin position="838"/>
        <end position="974"/>
    </location>
</feature>
<gene>
    <name evidence="14" type="primary">LOC107265236</name>
</gene>
<dbReference type="InterPro" id="IPR003591">
    <property type="entry name" value="Leu-rich_rpt_typical-subtyp"/>
</dbReference>
<dbReference type="Pfam" id="PF13306">
    <property type="entry name" value="LRR_5"/>
    <property type="match status" value="1"/>
</dbReference>
<dbReference type="AlphaFoldDB" id="A0AAJ7FG01"/>
<comment type="similarity">
    <text evidence="2">Belongs to the Toll-like receptor family.</text>
</comment>
<dbReference type="Pfam" id="PF13676">
    <property type="entry name" value="TIR_2"/>
    <property type="match status" value="1"/>
</dbReference>
<keyword evidence="6" id="KW-0677">Repeat</keyword>
<organism evidence="13 14">
    <name type="scientific">Cephus cinctus</name>
    <name type="common">Wheat stem sawfly</name>
    <dbReference type="NCBI Taxonomy" id="211228"/>
    <lineage>
        <taxon>Eukaryota</taxon>
        <taxon>Metazoa</taxon>
        <taxon>Ecdysozoa</taxon>
        <taxon>Arthropoda</taxon>
        <taxon>Hexapoda</taxon>
        <taxon>Insecta</taxon>
        <taxon>Pterygota</taxon>
        <taxon>Neoptera</taxon>
        <taxon>Endopterygota</taxon>
        <taxon>Hymenoptera</taxon>
        <taxon>Cephoidea</taxon>
        <taxon>Cephidae</taxon>
        <taxon>Cephus</taxon>
    </lineage>
</organism>
<evidence type="ECO:0000256" key="8">
    <source>
        <dbReference type="ARBA" id="ARBA00023136"/>
    </source>
</evidence>
<dbReference type="Gene3D" id="3.40.50.10140">
    <property type="entry name" value="Toll/interleukin-1 receptor homology (TIR) domain"/>
    <property type="match status" value="1"/>
</dbReference>
<keyword evidence="8 10" id="KW-0472">Membrane</keyword>
<evidence type="ECO:0000256" key="6">
    <source>
        <dbReference type="ARBA" id="ARBA00022737"/>
    </source>
</evidence>
<dbReference type="InterPro" id="IPR001611">
    <property type="entry name" value="Leu-rich_rpt"/>
</dbReference>
<dbReference type="SMART" id="SM00369">
    <property type="entry name" value="LRR_TYP"/>
    <property type="match status" value="13"/>
</dbReference>
<sequence length="1086" mass="123593">MDSLWRYFVILTLAVTSRAFQCPDSKSCSCQTSHYGDYEINCPMLNNSAFIINLQPNQYVQVQCLNSPSWSDFPRIASADTITEVDSMQFKMCNLPNSTLSEVAGKLGVSKIKSLIFQSYVNLSATFKRDHLKGFPNVTKLVLSSNSLTRLSSDFFNDFPELKWLDLRENNVQLPAGIFESVPKLELLELGNNMIEVIDPAVFRNLTKLKLLNLWKNKLTELKPDTFEKLISLESLDIHSNELTTLPLGIFSQLGNLTVLNLYRNNFSSFPEGLLSNNFNLRKFDLFDNRQNLTTLPKRFFSGLTRLKEVKLTRNRLDHLPEDIFWGASSMTNLSIERNFLTSLPERIFKDLKELGTLNLSFNELTTLPDGLFASTTKLYNLDLSKNHLTAISETLFSGLTSLEILNVQENNLMTIHEQAFNSLRNLNIARFSNNQLTLKSSFLMYEDEYGSRSPFHYCHSLKELYLAYNNISEMYGDWVISSPNLRLLDLKHNQLPSIETSDLQFTSRNIEVDLTYNNISHVFLANSELLAINQNTARNVKILLDKNPVLCDCVLYDLLRYLEGEMHPNVQNLFYIVPGDLKCKGPSWLEDIPVSNLNSKSLKCLVEGPDVAGKCPEKCECWVRPHDTAFLVNCSYRQLRDAPGSIEGFANHHVELNLTGNYLTEMPSFHNPGYKQVTTLLSSYNNISSISLEALSPDLKVLELHNNNLTYIDKEVLEFMSNSSLTKLTLHGNPWKCNCKARDFLTFVQTKFEEIPERWNITCAGTNKPIFKMTTNTLCPVATGMVVGISLTVALMGLVIGILAALYYRYQQEVKVWLYAHQLCLWFVTEDELDKDKLYDAFISYSHKDEDFVVNELVTKLEQGPTPYKLCIHFRDWLAGEWIPTQIARSVEESKRTLVILSPNFLESIWGRMEFRAAHSQALNDGRARVIVILYGDIGPTENLDPELKAYLSMNTYVKWGDPWFWDKLRYALPHPPELTKKKVRTKIFEKHQPTILLNGDKNELIRPVGAPETPPAITTPPADSMKTFVSNGSIKKPPMIDSFQKEPSMKNGSINTALIIDSKLSENLTKSPSYCGSNGTMTYV</sequence>
<dbReference type="GeneID" id="107265236"/>
<evidence type="ECO:0000313" key="13">
    <source>
        <dbReference type="Proteomes" id="UP000694920"/>
    </source>
</evidence>
<dbReference type="FunFam" id="3.40.50.10140:FF:000020">
    <property type="entry name" value="Blast:Protein toll"/>
    <property type="match status" value="1"/>
</dbReference>
<feature type="chain" id="PRO_5042579623" evidence="11">
    <location>
        <begin position="20"/>
        <end position="1086"/>
    </location>
</feature>
<dbReference type="SUPFAM" id="SSF52058">
    <property type="entry name" value="L domain-like"/>
    <property type="match status" value="3"/>
</dbReference>
<dbReference type="InterPro" id="IPR032675">
    <property type="entry name" value="LRR_dom_sf"/>
</dbReference>
<dbReference type="CTD" id="109651"/>
<dbReference type="FunFam" id="3.80.10.10:FF:001164">
    <property type="entry name" value="GH01279p"/>
    <property type="match status" value="2"/>
</dbReference>
<evidence type="ECO:0000256" key="1">
    <source>
        <dbReference type="ARBA" id="ARBA00004479"/>
    </source>
</evidence>
<keyword evidence="7 10" id="KW-1133">Transmembrane helix</keyword>
<dbReference type="Proteomes" id="UP000694920">
    <property type="component" value="Unplaced"/>
</dbReference>
<keyword evidence="3" id="KW-0433">Leucine-rich repeat</keyword>
<evidence type="ECO:0000256" key="5">
    <source>
        <dbReference type="ARBA" id="ARBA00022729"/>
    </source>
</evidence>